<dbReference type="InterPro" id="IPR020014">
    <property type="entry name" value="Decahaem_cyt-c_OmcA/MtrC"/>
</dbReference>
<dbReference type="EMBL" id="DACTUL010000003">
    <property type="protein sequence ID" value="HAT6342850.1"/>
    <property type="molecule type" value="Genomic_DNA"/>
</dbReference>
<keyword evidence="3" id="KW-0812">Transmembrane</keyword>
<dbReference type="InterPro" id="IPR051829">
    <property type="entry name" value="Multiheme_Cytochr_ET"/>
</dbReference>
<feature type="transmembrane region" description="Helical" evidence="3">
    <location>
        <begin position="12"/>
        <end position="31"/>
    </location>
</feature>
<keyword evidence="1" id="KW-0732">Signal</keyword>
<keyword evidence="3" id="KW-1133">Transmembrane helix</keyword>
<name>A0AAD3U7S7_AERHY</name>
<reference evidence="5" key="2">
    <citation type="submission" date="2020-01" db="EMBL/GenBank/DDBJ databases">
        <authorList>
            <consortium name="NCBI Pathogen Detection Project"/>
        </authorList>
    </citation>
    <scope>NUCLEOTIDE SEQUENCE</scope>
    <source>
        <strain evidence="5">OLC2673_Aeromonas</strain>
    </source>
</reference>
<sequence length="743" mass="79913">MEMIYTVFSPLLTLKWYLFGNFLSWLIYGTISPIKKDKTMKYWKVLVAAAMVFTLSSCGGGGDGNDQTDPPPPPPGTPDSLVISASTPQLGESGQLSVQFKVTDKQGKGYELGTTLPSFTLAKVIPGRDAKREDPVIWKSFIYSTKNNRPTGENGGKLEALGNGQYRYTFSFNATTVRDPYPSDSQDNNGLIRWDEAATHRLGIYFGGSNGIPVTDYVLDWVPAGTPPLLTRDILEQQSCDSCHMKQPIHHSNRADPKLCVTCHNESVPGSGRGDLTTLVHKLHGNLDATATKLVSHFPQDPRNCDTCHKGVTPTTPDANNWQHAQEKPCGACHADSTTATGYVSHINGKITSGTLCTQCHAETPGNTKSPSSVHMGYLANEVAGRDKLVFKFDDVRYAAPNIEVELTVTANGTPVETMDGVLKYIKYGDLAKAPYVLVNWDQGSGFELGYTNPQTFVAGNKIDFTKCESQGGGSFLCRKEVGNEVTGTLAATVAELQVCVARKADRNGAFAAGDLLPCSSTASALSYVAINPVKAYFRVEGGVDGSYVLKAGADLTSCNGCHKDLAVHTEGNAGSAHASKDFAQCTSCHNATRTSFYAGVPGDLKYHVHSFHAFGSHRSGDATFPGKLNNCESCHTKGQYNLPNQQNERPSLVATTADNKQPKFFSPTLVVCASCHLKSPLGLVKPDNPVAGDEWATHMKNNGAIFGAETIEAATGVEQCASCHAVGQEQGVDKVHKVYDFR</sequence>
<dbReference type="Pfam" id="PF22113">
    <property type="entry name" value="Mtrc-MtrF_II-IV_dom"/>
    <property type="match status" value="2"/>
</dbReference>
<dbReference type="InterPro" id="IPR054337">
    <property type="entry name" value="Mtrc-MtrF-like_dom_II/IV"/>
</dbReference>
<dbReference type="Proteomes" id="UP000859505">
    <property type="component" value="Unassembled WGS sequence"/>
</dbReference>
<keyword evidence="3" id="KW-0472">Membrane</keyword>
<evidence type="ECO:0000313" key="5">
    <source>
        <dbReference type="EMBL" id="HAT6342850.1"/>
    </source>
</evidence>
<evidence type="ECO:0000256" key="3">
    <source>
        <dbReference type="SAM" id="Phobius"/>
    </source>
</evidence>
<accession>A0AAD3U7S7</accession>
<protein>
    <submittedName>
        <fullName evidence="5">OmcA/MtrC family decaheme c-type cytochrome</fullName>
    </submittedName>
</protein>
<dbReference type="PANTHER" id="PTHR35038">
    <property type="entry name" value="DISSIMILATORY SULFITE REDUCTASE SIRA"/>
    <property type="match status" value="1"/>
</dbReference>
<proteinExistence type="predicted"/>
<feature type="region of interest" description="Disordered" evidence="2">
    <location>
        <begin position="60"/>
        <end position="80"/>
    </location>
</feature>
<dbReference type="PANTHER" id="PTHR35038:SF8">
    <property type="entry name" value="C-TYPE POLYHEME CYTOCHROME OMCC"/>
    <property type="match status" value="1"/>
</dbReference>
<dbReference type="NCBIfam" id="TIGR03507">
    <property type="entry name" value="decahem_SO1788"/>
    <property type="match status" value="1"/>
</dbReference>
<feature type="domain" description="Outer membrane cytochrome MtrC/MtrF-like" evidence="4">
    <location>
        <begin position="232"/>
        <end position="364"/>
    </location>
</feature>
<evidence type="ECO:0000256" key="2">
    <source>
        <dbReference type="SAM" id="MobiDB-lite"/>
    </source>
</evidence>
<dbReference type="AlphaFoldDB" id="A0AAD3U7S7"/>
<evidence type="ECO:0000313" key="6">
    <source>
        <dbReference type="Proteomes" id="UP000859505"/>
    </source>
</evidence>
<gene>
    <name evidence="5" type="ORF">JAJ28_000526</name>
</gene>
<evidence type="ECO:0000259" key="4">
    <source>
        <dbReference type="Pfam" id="PF22113"/>
    </source>
</evidence>
<organism evidence="5 6">
    <name type="scientific">Aeromonas hydrophila</name>
    <dbReference type="NCBI Taxonomy" id="644"/>
    <lineage>
        <taxon>Bacteria</taxon>
        <taxon>Pseudomonadati</taxon>
        <taxon>Pseudomonadota</taxon>
        <taxon>Gammaproteobacteria</taxon>
        <taxon>Aeromonadales</taxon>
        <taxon>Aeromonadaceae</taxon>
        <taxon>Aeromonas</taxon>
    </lineage>
</organism>
<dbReference type="SUPFAM" id="SSF48695">
    <property type="entry name" value="Multiheme cytochromes"/>
    <property type="match status" value="1"/>
</dbReference>
<reference evidence="5" key="1">
    <citation type="journal article" date="2018" name="Genome Biol.">
        <title>SKESA: strategic k-mer extension for scrupulous assemblies.</title>
        <authorList>
            <person name="Souvorov A."/>
            <person name="Agarwala R."/>
            <person name="Lipman D.J."/>
        </authorList>
    </citation>
    <scope>NUCLEOTIDE SEQUENCE</scope>
    <source>
        <strain evidence="5">OLC2673_Aeromonas</strain>
    </source>
</reference>
<evidence type="ECO:0000256" key="1">
    <source>
        <dbReference type="ARBA" id="ARBA00022729"/>
    </source>
</evidence>
<dbReference type="InterPro" id="IPR036280">
    <property type="entry name" value="Multihaem_cyt_sf"/>
</dbReference>
<comment type="caution">
    <text evidence="5">The sequence shown here is derived from an EMBL/GenBank/DDBJ whole genome shotgun (WGS) entry which is preliminary data.</text>
</comment>
<feature type="domain" description="Outer membrane cytochrome MtrC/MtrF-like" evidence="4">
    <location>
        <begin position="557"/>
        <end position="738"/>
    </location>
</feature>